<organism evidence="1 2">
    <name type="scientific">Dryococelus australis</name>
    <dbReference type="NCBI Taxonomy" id="614101"/>
    <lineage>
        <taxon>Eukaryota</taxon>
        <taxon>Metazoa</taxon>
        <taxon>Ecdysozoa</taxon>
        <taxon>Arthropoda</taxon>
        <taxon>Hexapoda</taxon>
        <taxon>Insecta</taxon>
        <taxon>Pterygota</taxon>
        <taxon>Neoptera</taxon>
        <taxon>Polyneoptera</taxon>
        <taxon>Phasmatodea</taxon>
        <taxon>Verophasmatodea</taxon>
        <taxon>Anareolatae</taxon>
        <taxon>Phasmatidae</taxon>
        <taxon>Eurycanthinae</taxon>
        <taxon>Dryococelus</taxon>
    </lineage>
</organism>
<sequence length="129" mass="14409">MLEMMANEIQIFGHRKELCFLSFVEFSLCIRSIYDNLEPLVILIGHHRATSTTEEPVALLRVHSYVGSKKDAESVMKGKKPLAIFVHGRTHCTHLVTKECCDDSLTARNAVPLAQELSALLSKSIKAKT</sequence>
<proteinExistence type="predicted"/>
<evidence type="ECO:0000313" key="2">
    <source>
        <dbReference type="Proteomes" id="UP001159363"/>
    </source>
</evidence>
<name>A0ABQ9HK22_9NEOP</name>
<accession>A0ABQ9HK22</accession>
<keyword evidence="2" id="KW-1185">Reference proteome</keyword>
<reference evidence="1 2" key="1">
    <citation type="submission" date="2023-02" db="EMBL/GenBank/DDBJ databases">
        <title>LHISI_Scaffold_Assembly.</title>
        <authorList>
            <person name="Stuart O.P."/>
            <person name="Cleave R."/>
            <person name="Magrath M.J.L."/>
            <person name="Mikheyev A.S."/>
        </authorList>
    </citation>
    <scope>NUCLEOTIDE SEQUENCE [LARGE SCALE GENOMIC DNA]</scope>
    <source>
        <strain evidence="1">Daus_M_001</strain>
        <tissue evidence="1">Leg muscle</tissue>
    </source>
</reference>
<dbReference type="Proteomes" id="UP001159363">
    <property type="component" value="Chromosome 4"/>
</dbReference>
<gene>
    <name evidence="1" type="ORF">PR048_016401</name>
</gene>
<comment type="caution">
    <text evidence="1">The sequence shown here is derived from an EMBL/GenBank/DDBJ whole genome shotgun (WGS) entry which is preliminary data.</text>
</comment>
<dbReference type="EMBL" id="JARBHB010000005">
    <property type="protein sequence ID" value="KAJ8884544.1"/>
    <property type="molecule type" value="Genomic_DNA"/>
</dbReference>
<protein>
    <submittedName>
        <fullName evidence="1">Uncharacterized protein</fullName>
    </submittedName>
</protein>
<evidence type="ECO:0000313" key="1">
    <source>
        <dbReference type="EMBL" id="KAJ8884544.1"/>
    </source>
</evidence>